<sequence>MANDGPVDWGVNVAAEDSSEKTRKPRRSRKSEKPALDLLDEDNGSSLFEGSLFGDPLSDSLGSGQESSQAGSKASGRVSDRARSGRGSSRGAGGRRRAGSFGGEKAEGREEPSEMTPERQERFAKNIVLQQLSMSMKSRQQLAKKLAEKNVPEDVAIKVLDRMEEVHLVNDETFAHMWVESRHGNRKLGKRSLRRELREKGIDEELAQQALENVSEDDERDACHVLVQKKLGVSSPEESTRVQVDDSAPWETRQAQLKEREKQVRRLVSMLMRKGYSGSLAMAVVSEYV</sequence>
<dbReference type="Pfam" id="PF21982">
    <property type="entry name" value="RecX_HTH1"/>
    <property type="match status" value="1"/>
</dbReference>
<keyword evidence="10" id="KW-1185">Reference proteome</keyword>
<comment type="caution">
    <text evidence="9">The sequence shown here is derived from an EMBL/GenBank/DDBJ whole genome shotgun (WGS) entry which is preliminary data.</text>
</comment>
<dbReference type="EMBL" id="JACHBL010000001">
    <property type="protein sequence ID" value="MBB5598022.1"/>
    <property type="molecule type" value="Genomic_DNA"/>
</dbReference>
<dbReference type="PANTHER" id="PTHR33602:SF1">
    <property type="entry name" value="REGULATORY PROTEIN RECX FAMILY PROTEIN"/>
    <property type="match status" value="1"/>
</dbReference>
<proteinExistence type="inferred from homology"/>
<dbReference type="RefSeq" id="WP_246361609.1">
    <property type="nucleotide sequence ID" value="NZ_JACHBL010000001.1"/>
</dbReference>
<dbReference type="Pfam" id="PF02631">
    <property type="entry name" value="RecX_HTH2"/>
    <property type="match status" value="1"/>
</dbReference>
<evidence type="ECO:0000259" key="7">
    <source>
        <dbReference type="Pfam" id="PF02631"/>
    </source>
</evidence>
<dbReference type="InterPro" id="IPR053926">
    <property type="entry name" value="RecX_HTH_1st"/>
</dbReference>
<feature type="domain" description="RecX second three-helical" evidence="7">
    <location>
        <begin position="170"/>
        <end position="211"/>
    </location>
</feature>
<evidence type="ECO:0000256" key="2">
    <source>
        <dbReference type="ARBA" id="ARBA00009695"/>
    </source>
</evidence>
<feature type="domain" description="RecX first three-helical" evidence="8">
    <location>
        <begin position="124"/>
        <end position="163"/>
    </location>
</feature>
<dbReference type="GO" id="GO:0006282">
    <property type="term" value="P:regulation of DNA repair"/>
    <property type="evidence" value="ECO:0007669"/>
    <property type="project" value="UniProtKB-UniRule"/>
</dbReference>
<evidence type="ECO:0000256" key="1">
    <source>
        <dbReference type="ARBA" id="ARBA00004496"/>
    </source>
</evidence>
<dbReference type="InterPro" id="IPR036388">
    <property type="entry name" value="WH-like_DNA-bd_sf"/>
</dbReference>
<gene>
    <name evidence="5" type="primary">recX</name>
    <name evidence="9" type="ORF">BKA12_001102</name>
</gene>
<dbReference type="HAMAP" id="MF_01114">
    <property type="entry name" value="RecX"/>
    <property type="match status" value="1"/>
</dbReference>
<feature type="compositionally biased region" description="Polar residues" evidence="6">
    <location>
        <begin position="60"/>
        <end position="72"/>
    </location>
</feature>
<evidence type="ECO:0000256" key="5">
    <source>
        <dbReference type="HAMAP-Rule" id="MF_01114"/>
    </source>
</evidence>
<name>A0A7W8YAR5_9MICC</name>
<evidence type="ECO:0000313" key="9">
    <source>
        <dbReference type="EMBL" id="MBB5598022.1"/>
    </source>
</evidence>
<evidence type="ECO:0000259" key="8">
    <source>
        <dbReference type="Pfam" id="PF21982"/>
    </source>
</evidence>
<evidence type="ECO:0000256" key="6">
    <source>
        <dbReference type="SAM" id="MobiDB-lite"/>
    </source>
</evidence>
<dbReference type="AlphaFoldDB" id="A0A7W8YAR5"/>
<evidence type="ECO:0000256" key="3">
    <source>
        <dbReference type="ARBA" id="ARBA00018111"/>
    </source>
</evidence>
<dbReference type="Proteomes" id="UP000523863">
    <property type="component" value="Unassembled WGS sequence"/>
</dbReference>
<feature type="region of interest" description="Disordered" evidence="6">
    <location>
        <begin position="1"/>
        <end position="123"/>
    </location>
</feature>
<organism evidence="9 10">
    <name type="scientific">Neomicrococcus lactis</name>
    <dbReference type="NCBI Taxonomy" id="732241"/>
    <lineage>
        <taxon>Bacteria</taxon>
        <taxon>Bacillati</taxon>
        <taxon>Actinomycetota</taxon>
        <taxon>Actinomycetes</taxon>
        <taxon>Micrococcales</taxon>
        <taxon>Micrococcaceae</taxon>
        <taxon>Neomicrococcus</taxon>
    </lineage>
</organism>
<accession>A0A7W8YAR5</accession>
<comment type="function">
    <text evidence="5">Modulates RecA activity.</text>
</comment>
<protein>
    <recommendedName>
        <fullName evidence="3 5">Regulatory protein RecX</fullName>
    </recommendedName>
</protein>
<dbReference type="InterPro" id="IPR003783">
    <property type="entry name" value="Regulatory_RecX"/>
</dbReference>
<comment type="subcellular location">
    <subcellularLocation>
        <location evidence="1 5">Cytoplasm</location>
    </subcellularLocation>
</comment>
<dbReference type="InterPro" id="IPR053924">
    <property type="entry name" value="RecX_HTH_2nd"/>
</dbReference>
<evidence type="ECO:0000313" key="10">
    <source>
        <dbReference type="Proteomes" id="UP000523863"/>
    </source>
</evidence>
<dbReference type="PANTHER" id="PTHR33602">
    <property type="entry name" value="REGULATORY PROTEIN RECX FAMILY PROTEIN"/>
    <property type="match status" value="1"/>
</dbReference>
<evidence type="ECO:0000256" key="4">
    <source>
        <dbReference type="ARBA" id="ARBA00022490"/>
    </source>
</evidence>
<reference evidence="9 10" key="1">
    <citation type="submission" date="2020-08" db="EMBL/GenBank/DDBJ databases">
        <title>Sequencing the genomes of 1000 actinobacteria strains.</title>
        <authorList>
            <person name="Klenk H.-P."/>
        </authorList>
    </citation>
    <scope>NUCLEOTIDE SEQUENCE [LARGE SCALE GENOMIC DNA]</scope>
    <source>
        <strain evidence="9 10">DSM 23694</strain>
    </source>
</reference>
<comment type="similarity">
    <text evidence="2 5">Belongs to the RecX family.</text>
</comment>
<keyword evidence="4 5" id="KW-0963">Cytoplasm</keyword>
<feature type="compositionally biased region" description="Basic and acidic residues" evidence="6">
    <location>
        <begin position="104"/>
        <end position="123"/>
    </location>
</feature>
<dbReference type="Gene3D" id="1.10.10.10">
    <property type="entry name" value="Winged helix-like DNA-binding domain superfamily/Winged helix DNA-binding domain"/>
    <property type="match status" value="2"/>
</dbReference>
<dbReference type="GO" id="GO:0005737">
    <property type="term" value="C:cytoplasm"/>
    <property type="evidence" value="ECO:0007669"/>
    <property type="project" value="UniProtKB-SubCell"/>
</dbReference>